<protein>
    <submittedName>
        <fullName evidence="2 3">Uncharacterized protein</fullName>
    </submittedName>
</protein>
<evidence type="ECO:0000313" key="3">
    <source>
        <dbReference type="EnsemblMetazoa" id="ASIC008266-PA"/>
    </source>
</evidence>
<accession>A0A084VRQ7</accession>
<dbReference type="VEuPathDB" id="VectorBase:ASIC008266"/>
<dbReference type="EMBL" id="ATLV01015765">
    <property type="status" value="NOT_ANNOTATED_CDS"/>
    <property type="molecule type" value="Genomic_DNA"/>
</dbReference>
<feature type="compositionally biased region" description="Basic and acidic residues" evidence="1">
    <location>
        <begin position="40"/>
        <end position="49"/>
    </location>
</feature>
<evidence type="ECO:0000313" key="2">
    <source>
        <dbReference type="EMBL" id="KFB40651.1"/>
    </source>
</evidence>
<proteinExistence type="predicted"/>
<organism evidence="2">
    <name type="scientific">Anopheles sinensis</name>
    <name type="common">Mosquito</name>
    <dbReference type="NCBI Taxonomy" id="74873"/>
    <lineage>
        <taxon>Eukaryota</taxon>
        <taxon>Metazoa</taxon>
        <taxon>Ecdysozoa</taxon>
        <taxon>Arthropoda</taxon>
        <taxon>Hexapoda</taxon>
        <taxon>Insecta</taxon>
        <taxon>Pterygota</taxon>
        <taxon>Neoptera</taxon>
        <taxon>Endopterygota</taxon>
        <taxon>Diptera</taxon>
        <taxon>Nematocera</taxon>
        <taxon>Culicoidea</taxon>
        <taxon>Culicidae</taxon>
        <taxon>Anophelinae</taxon>
        <taxon>Anopheles</taxon>
    </lineage>
</organism>
<dbReference type="EnsemblMetazoa" id="ASIC008266-RA">
    <property type="protein sequence ID" value="ASIC008266-PA"/>
    <property type="gene ID" value="ASIC008266"/>
</dbReference>
<sequence length="86" mass="9134">MAIRLTEALVPGRPLAEHFGVWVGVGLRKGRRPASSQHFSSDRGTEKGKPNGGHGPCDDRARANFHITELSQRGAKSGHHVCPAGG</sequence>
<dbReference type="EMBL" id="KE525036">
    <property type="protein sequence ID" value="KFB40651.1"/>
    <property type="molecule type" value="Genomic_DNA"/>
</dbReference>
<reference evidence="2 4" key="1">
    <citation type="journal article" date="2014" name="BMC Genomics">
        <title>Genome sequence of Anopheles sinensis provides insight into genetics basis of mosquito competence for malaria parasites.</title>
        <authorList>
            <person name="Zhou D."/>
            <person name="Zhang D."/>
            <person name="Ding G."/>
            <person name="Shi L."/>
            <person name="Hou Q."/>
            <person name="Ye Y."/>
            <person name="Xu Y."/>
            <person name="Zhou H."/>
            <person name="Xiong C."/>
            <person name="Li S."/>
            <person name="Yu J."/>
            <person name="Hong S."/>
            <person name="Yu X."/>
            <person name="Zou P."/>
            <person name="Chen C."/>
            <person name="Chang X."/>
            <person name="Wang W."/>
            <person name="Lv Y."/>
            <person name="Sun Y."/>
            <person name="Ma L."/>
            <person name="Shen B."/>
            <person name="Zhu C."/>
        </authorList>
    </citation>
    <scope>NUCLEOTIDE SEQUENCE [LARGE SCALE GENOMIC DNA]</scope>
</reference>
<dbReference type="Proteomes" id="UP000030765">
    <property type="component" value="Unassembled WGS sequence"/>
</dbReference>
<dbReference type="AlphaFoldDB" id="A0A084VRQ7"/>
<evidence type="ECO:0000313" key="4">
    <source>
        <dbReference type="Proteomes" id="UP000030765"/>
    </source>
</evidence>
<reference evidence="3" key="2">
    <citation type="submission" date="2020-05" db="UniProtKB">
        <authorList>
            <consortium name="EnsemblMetazoa"/>
        </authorList>
    </citation>
    <scope>IDENTIFICATION</scope>
</reference>
<name>A0A084VRQ7_ANOSI</name>
<feature type="region of interest" description="Disordered" evidence="1">
    <location>
        <begin position="30"/>
        <end position="62"/>
    </location>
</feature>
<gene>
    <name evidence="2" type="ORF">ZHAS_00008266</name>
</gene>
<evidence type="ECO:0000256" key="1">
    <source>
        <dbReference type="SAM" id="MobiDB-lite"/>
    </source>
</evidence>
<keyword evidence="4" id="KW-1185">Reference proteome</keyword>